<keyword evidence="2" id="KW-1185">Reference proteome</keyword>
<accession>A0A2T4CEE5</accession>
<protein>
    <submittedName>
        <fullName evidence="1">Uncharacterized protein</fullName>
    </submittedName>
</protein>
<reference evidence="1 2" key="1">
    <citation type="submission" date="2016-07" db="EMBL/GenBank/DDBJ databases">
        <title>Multiple horizontal gene transfer events from other fungi enriched the ability of initially mycotrophic Trichoderma (Ascomycota) to feed on dead plant biomass.</title>
        <authorList>
            <consortium name="DOE Joint Genome Institute"/>
            <person name="Aerts A."/>
            <person name="Atanasova L."/>
            <person name="Chenthamara K."/>
            <person name="Zhang J."/>
            <person name="Grujic M."/>
            <person name="Henrissat B."/>
            <person name="Kuo A."/>
            <person name="Salamov A."/>
            <person name="Lipzen A."/>
            <person name="Labutti K."/>
            <person name="Barry K."/>
            <person name="Miao Y."/>
            <person name="Rahimi M.J."/>
            <person name="Shen Q."/>
            <person name="Grigoriev I.V."/>
            <person name="Kubicek C.P."/>
            <person name="Druzhinina I.S."/>
        </authorList>
    </citation>
    <scope>NUCLEOTIDE SEQUENCE [LARGE SCALE GENOMIC DNA]</scope>
    <source>
        <strain evidence="1 2">ATCC 18648</strain>
    </source>
</reference>
<organism evidence="1 2">
    <name type="scientific">Trichoderma longibrachiatum ATCC 18648</name>
    <dbReference type="NCBI Taxonomy" id="983965"/>
    <lineage>
        <taxon>Eukaryota</taxon>
        <taxon>Fungi</taxon>
        <taxon>Dikarya</taxon>
        <taxon>Ascomycota</taxon>
        <taxon>Pezizomycotina</taxon>
        <taxon>Sordariomycetes</taxon>
        <taxon>Hypocreomycetidae</taxon>
        <taxon>Hypocreales</taxon>
        <taxon>Hypocreaceae</taxon>
        <taxon>Trichoderma</taxon>
    </lineage>
</organism>
<name>A0A2T4CEE5_TRILO</name>
<gene>
    <name evidence="1" type="ORF">M440DRAFT_1106289</name>
</gene>
<dbReference type="AlphaFoldDB" id="A0A2T4CEE5"/>
<evidence type="ECO:0000313" key="1">
    <source>
        <dbReference type="EMBL" id="PTB79916.1"/>
    </source>
</evidence>
<sequence length="80" mass="9049">MVCHYSCSFFLTSISCNSIHSHEITLPALKNRGDIVKFSTQLKYTLMLVSLRDQTNKDLPTIQIALPISSRIHLEITVQS</sequence>
<dbReference type="Proteomes" id="UP000240760">
    <property type="component" value="Unassembled WGS sequence"/>
</dbReference>
<proteinExistence type="predicted"/>
<dbReference type="EMBL" id="KZ679127">
    <property type="protein sequence ID" value="PTB79916.1"/>
    <property type="molecule type" value="Genomic_DNA"/>
</dbReference>
<evidence type="ECO:0000313" key="2">
    <source>
        <dbReference type="Proteomes" id="UP000240760"/>
    </source>
</evidence>